<dbReference type="Pfam" id="PF00005">
    <property type="entry name" value="ABC_tran"/>
    <property type="match status" value="1"/>
</dbReference>
<protein>
    <submittedName>
        <fullName evidence="6">ABC transporter related protein</fullName>
    </submittedName>
</protein>
<dbReference type="PROSITE" id="PS50893">
    <property type="entry name" value="ABC_TRANSPORTER_2"/>
    <property type="match status" value="1"/>
</dbReference>
<proteinExistence type="inferred from homology"/>
<accession>E1QKE6</accession>
<dbReference type="GO" id="GO:0042626">
    <property type="term" value="F:ATPase-coupled transmembrane transporter activity"/>
    <property type="evidence" value="ECO:0007669"/>
    <property type="project" value="TreeGrafter"/>
</dbReference>
<evidence type="ECO:0000256" key="2">
    <source>
        <dbReference type="ARBA" id="ARBA00022448"/>
    </source>
</evidence>
<keyword evidence="7" id="KW-1185">Reference proteome</keyword>
<dbReference type="AlphaFoldDB" id="E1QKE6"/>
<evidence type="ECO:0000313" key="7">
    <source>
        <dbReference type="Proteomes" id="UP000009047"/>
    </source>
</evidence>
<dbReference type="RefSeq" id="WP_013259478.1">
    <property type="nucleotide sequence ID" value="NC_014365.1"/>
</dbReference>
<dbReference type="InterPro" id="IPR003439">
    <property type="entry name" value="ABC_transporter-like_ATP-bd"/>
</dbReference>
<evidence type="ECO:0000256" key="4">
    <source>
        <dbReference type="ARBA" id="ARBA00022840"/>
    </source>
</evidence>
<name>E1QKE6_DESB2</name>
<keyword evidence="3" id="KW-0547">Nucleotide-binding</keyword>
<evidence type="ECO:0000313" key="6">
    <source>
        <dbReference type="EMBL" id="ADK86039.1"/>
    </source>
</evidence>
<gene>
    <name evidence="6" type="ordered locus">Deba_2685</name>
</gene>
<organism evidence="6 7">
    <name type="scientific">Desulfarculus baarsii (strain ATCC 33931 / DSM 2075 / LMG 7858 / VKM B-1802 / 2st14)</name>
    <dbReference type="NCBI Taxonomy" id="644282"/>
    <lineage>
        <taxon>Bacteria</taxon>
        <taxon>Pseudomonadati</taxon>
        <taxon>Thermodesulfobacteriota</taxon>
        <taxon>Desulfarculia</taxon>
        <taxon>Desulfarculales</taxon>
        <taxon>Desulfarculaceae</taxon>
        <taxon>Desulfarculus</taxon>
    </lineage>
</organism>
<evidence type="ECO:0000256" key="1">
    <source>
        <dbReference type="ARBA" id="ARBA00005417"/>
    </source>
</evidence>
<evidence type="ECO:0000259" key="5">
    <source>
        <dbReference type="PROSITE" id="PS50893"/>
    </source>
</evidence>
<dbReference type="GO" id="GO:0005524">
    <property type="term" value="F:ATP binding"/>
    <property type="evidence" value="ECO:0007669"/>
    <property type="project" value="UniProtKB-KW"/>
</dbReference>
<feature type="domain" description="ABC transporter" evidence="5">
    <location>
        <begin position="4"/>
        <end position="216"/>
    </location>
</feature>
<dbReference type="eggNOG" id="COG1122">
    <property type="taxonomic scope" value="Bacteria"/>
</dbReference>
<keyword evidence="4" id="KW-0067">ATP-binding</keyword>
<dbReference type="KEGG" id="dbr:Deba_2685"/>
<dbReference type="Gene3D" id="3.40.50.300">
    <property type="entry name" value="P-loop containing nucleotide triphosphate hydrolases"/>
    <property type="match status" value="1"/>
</dbReference>
<dbReference type="InterPro" id="IPR003593">
    <property type="entry name" value="AAA+_ATPase"/>
</dbReference>
<dbReference type="PROSITE" id="PS00211">
    <property type="entry name" value="ABC_TRANSPORTER_1"/>
    <property type="match status" value="1"/>
</dbReference>
<dbReference type="InterPro" id="IPR050095">
    <property type="entry name" value="ECF_ABC_transporter_ATP-bd"/>
</dbReference>
<dbReference type="Proteomes" id="UP000009047">
    <property type="component" value="Chromosome"/>
</dbReference>
<keyword evidence="2" id="KW-0813">Transport</keyword>
<sequence length="216" mass="23986">MELLRLEDVTFAYPGRPPVHQGLNFTLNKGDRLGIWGPNGAGKSTMFLLAMGLVAPSQGRIHGLGQLCQSENDFRRLRRQVGLLFQDPDDQLFCPTVAEDVAFGPRNLGLGKDEALRVVDRTLADLGLEGYQKRVTYQLSGGEKRLVSLAAVLAMEPQAILLDEPSNGLDEEHSVRLERRLLDSPLSWAIVSHDRGFLQRLCQRILVMQDGALVEQ</sequence>
<dbReference type="PANTHER" id="PTHR43553:SF24">
    <property type="entry name" value="ENERGY-COUPLING FACTOR TRANSPORTER ATP-BINDING PROTEIN ECFA1"/>
    <property type="match status" value="1"/>
</dbReference>
<dbReference type="CDD" id="cd03225">
    <property type="entry name" value="ABC_cobalt_CbiO_domain1"/>
    <property type="match status" value="1"/>
</dbReference>
<dbReference type="GO" id="GO:0043190">
    <property type="term" value="C:ATP-binding cassette (ABC) transporter complex"/>
    <property type="evidence" value="ECO:0007669"/>
    <property type="project" value="TreeGrafter"/>
</dbReference>
<dbReference type="EMBL" id="CP002085">
    <property type="protein sequence ID" value="ADK86039.1"/>
    <property type="molecule type" value="Genomic_DNA"/>
</dbReference>
<evidence type="ECO:0000256" key="3">
    <source>
        <dbReference type="ARBA" id="ARBA00022741"/>
    </source>
</evidence>
<dbReference type="InterPro" id="IPR017871">
    <property type="entry name" value="ABC_transporter-like_CS"/>
</dbReference>
<dbReference type="SUPFAM" id="SSF52540">
    <property type="entry name" value="P-loop containing nucleoside triphosphate hydrolases"/>
    <property type="match status" value="1"/>
</dbReference>
<dbReference type="InterPro" id="IPR015856">
    <property type="entry name" value="ABC_transpr_CbiO/EcfA_su"/>
</dbReference>
<dbReference type="GO" id="GO:0016887">
    <property type="term" value="F:ATP hydrolysis activity"/>
    <property type="evidence" value="ECO:0007669"/>
    <property type="project" value="InterPro"/>
</dbReference>
<dbReference type="HOGENOM" id="CLU_000604_1_22_7"/>
<dbReference type="PANTHER" id="PTHR43553">
    <property type="entry name" value="HEAVY METAL TRANSPORTER"/>
    <property type="match status" value="1"/>
</dbReference>
<dbReference type="InterPro" id="IPR027417">
    <property type="entry name" value="P-loop_NTPase"/>
</dbReference>
<reference evidence="6 7" key="1">
    <citation type="journal article" date="2010" name="Stand. Genomic Sci.">
        <title>Complete genome sequence of Desulfarculus baarsii type strain (2st14).</title>
        <authorList>
            <person name="Sun H."/>
            <person name="Spring S."/>
            <person name="Lapidus A."/>
            <person name="Davenport K."/>
            <person name="Del Rio T.G."/>
            <person name="Tice H."/>
            <person name="Nolan M."/>
            <person name="Copeland A."/>
            <person name="Cheng J.F."/>
            <person name="Lucas S."/>
            <person name="Tapia R."/>
            <person name="Goodwin L."/>
            <person name="Pitluck S."/>
            <person name="Ivanova N."/>
            <person name="Pagani I."/>
            <person name="Mavromatis K."/>
            <person name="Ovchinnikova G."/>
            <person name="Pati A."/>
            <person name="Chen A."/>
            <person name="Palaniappan K."/>
            <person name="Hauser L."/>
            <person name="Chang Y.J."/>
            <person name="Jeffries C.D."/>
            <person name="Detter J.C."/>
            <person name="Han C."/>
            <person name="Rohde M."/>
            <person name="Brambilla E."/>
            <person name="Goker M."/>
            <person name="Woyke T."/>
            <person name="Bristow J."/>
            <person name="Eisen J.A."/>
            <person name="Markowitz V."/>
            <person name="Hugenholtz P."/>
            <person name="Kyrpides N.C."/>
            <person name="Klenk H.P."/>
            <person name="Land M."/>
        </authorList>
    </citation>
    <scope>NUCLEOTIDE SEQUENCE [LARGE SCALE GENOMIC DNA]</scope>
    <source>
        <strain evidence="7">ATCC 33931 / DSM 2075 / LMG 7858 / VKM B-1802 / 2st14</strain>
    </source>
</reference>
<dbReference type="SMART" id="SM00382">
    <property type="entry name" value="AAA"/>
    <property type="match status" value="1"/>
</dbReference>
<dbReference type="STRING" id="644282.Deba_2685"/>
<comment type="similarity">
    <text evidence="1">Belongs to the ABC transporter superfamily.</text>
</comment>